<proteinExistence type="predicted"/>
<dbReference type="Proteomes" id="UP000636579">
    <property type="component" value="Unassembled WGS sequence"/>
</dbReference>
<dbReference type="EMBL" id="JADBEE010000002">
    <property type="protein sequence ID" value="MBE1515880.1"/>
    <property type="molecule type" value="Genomic_DNA"/>
</dbReference>
<feature type="transmembrane region" description="Helical" evidence="1">
    <location>
        <begin position="7"/>
        <end position="23"/>
    </location>
</feature>
<accession>A0ABR9JA60</accession>
<name>A0ABR9JA60_9MICC</name>
<evidence type="ECO:0000256" key="1">
    <source>
        <dbReference type="SAM" id="Phobius"/>
    </source>
</evidence>
<keyword evidence="3" id="KW-1185">Reference proteome</keyword>
<reference evidence="2 3" key="1">
    <citation type="submission" date="2020-10" db="EMBL/GenBank/DDBJ databases">
        <title>Sequencing the genomes of 1000 actinobacteria strains.</title>
        <authorList>
            <person name="Klenk H.-P."/>
        </authorList>
    </citation>
    <scope>NUCLEOTIDE SEQUENCE [LARGE SCALE GENOMIC DNA]</scope>
    <source>
        <strain evidence="2 3">DSM 15474</strain>
    </source>
</reference>
<keyword evidence="1" id="KW-0812">Transmembrane</keyword>
<keyword evidence="1" id="KW-1133">Transmembrane helix</keyword>
<feature type="transmembrane region" description="Helical" evidence="1">
    <location>
        <begin position="29"/>
        <end position="52"/>
    </location>
</feature>
<comment type="caution">
    <text evidence="2">The sequence shown here is derived from an EMBL/GenBank/DDBJ whole genome shotgun (WGS) entry which is preliminary data.</text>
</comment>
<protein>
    <submittedName>
        <fullName evidence="2">Uncharacterized protein</fullName>
    </submittedName>
</protein>
<evidence type="ECO:0000313" key="3">
    <source>
        <dbReference type="Proteomes" id="UP000636579"/>
    </source>
</evidence>
<dbReference type="RefSeq" id="WP_378626042.1">
    <property type="nucleotide sequence ID" value="NZ_JBHTMS010000014.1"/>
</dbReference>
<sequence>MQVRRTHGYWILIFGSGLVATAGDNDSALGAVLLVVTGTLPIWAWCIFNLVYMYRNRWGFSLKYWVVSLLYWFLPVIVIAPVSLVF</sequence>
<gene>
    <name evidence="2" type="ORF">H4W26_002672</name>
</gene>
<evidence type="ECO:0000313" key="2">
    <source>
        <dbReference type="EMBL" id="MBE1515880.1"/>
    </source>
</evidence>
<feature type="transmembrane region" description="Helical" evidence="1">
    <location>
        <begin position="64"/>
        <end position="84"/>
    </location>
</feature>
<organism evidence="2 3">
    <name type="scientific">Nesterenkonia halotolerans</name>
    <dbReference type="NCBI Taxonomy" id="225325"/>
    <lineage>
        <taxon>Bacteria</taxon>
        <taxon>Bacillati</taxon>
        <taxon>Actinomycetota</taxon>
        <taxon>Actinomycetes</taxon>
        <taxon>Micrococcales</taxon>
        <taxon>Micrococcaceae</taxon>
        <taxon>Nesterenkonia</taxon>
    </lineage>
</organism>
<keyword evidence="1" id="KW-0472">Membrane</keyword>